<dbReference type="AlphaFoldDB" id="A0AAW1S276"/>
<dbReference type="Pfam" id="PF08234">
    <property type="entry name" value="Spindle_Spc25"/>
    <property type="match status" value="1"/>
</dbReference>
<feature type="domain" description="Chromosome segregation protein Spc25 C-terminal" evidence="11">
    <location>
        <begin position="155"/>
        <end position="220"/>
    </location>
</feature>
<dbReference type="GO" id="GO:0007059">
    <property type="term" value="P:chromosome segregation"/>
    <property type="evidence" value="ECO:0007669"/>
    <property type="project" value="InterPro"/>
</dbReference>
<accession>A0AAW1S276</accession>
<evidence type="ECO:0000256" key="10">
    <source>
        <dbReference type="SAM" id="Coils"/>
    </source>
</evidence>
<dbReference type="GO" id="GO:0005634">
    <property type="term" value="C:nucleus"/>
    <property type="evidence" value="ECO:0007669"/>
    <property type="project" value="UniProtKB-SubCell"/>
</dbReference>
<protein>
    <recommendedName>
        <fullName evidence="9">Kinetochore protein SPC25</fullName>
    </recommendedName>
</protein>
<organism evidence="12 13">
    <name type="scientific">Apatococcus lobatus</name>
    <dbReference type="NCBI Taxonomy" id="904363"/>
    <lineage>
        <taxon>Eukaryota</taxon>
        <taxon>Viridiplantae</taxon>
        <taxon>Chlorophyta</taxon>
        <taxon>core chlorophytes</taxon>
        <taxon>Trebouxiophyceae</taxon>
        <taxon>Chlorellales</taxon>
        <taxon>Chlorellaceae</taxon>
        <taxon>Apatococcus</taxon>
    </lineage>
</organism>
<dbReference type="GO" id="GO:0051301">
    <property type="term" value="P:cell division"/>
    <property type="evidence" value="ECO:0007669"/>
    <property type="project" value="UniProtKB-UniRule"/>
</dbReference>
<name>A0AAW1S276_9CHLO</name>
<keyword evidence="9" id="KW-0995">Kinetochore</keyword>
<dbReference type="PANTHER" id="PTHR14281">
    <property type="entry name" value="KINETOCHORE PROTEIN SPC25-RELATED"/>
    <property type="match status" value="1"/>
</dbReference>
<dbReference type="InterPro" id="IPR013255">
    <property type="entry name" value="Spc25_C"/>
</dbReference>
<feature type="coiled-coil region" evidence="10">
    <location>
        <begin position="95"/>
        <end position="122"/>
    </location>
</feature>
<keyword evidence="4 9" id="KW-0132">Cell division</keyword>
<proteinExistence type="inferred from homology"/>
<evidence type="ECO:0000313" key="13">
    <source>
        <dbReference type="Proteomes" id="UP001438707"/>
    </source>
</evidence>
<comment type="similarity">
    <text evidence="2 9">Belongs to the SPC25 family.</text>
</comment>
<sequence length="249" mass="27917">MAVLDLAQLSDQLQGYQQKTRDWASQRIVSAQRTLQADEEERLKAQSNRLRLQEESHRLSARQLEYAARERVHQEDVSRLNSKITSALAQEAASRSRVNEQKACLATDLQALKQQREAIKQQQHAQAATLQALETAVSMYRNNLGLALQHSPDQPGELEILFNDLHPDAEHAQLSVGVLVSQADHYEVTRCKPPLSGLSEILAALNRSADFSTFVRDLRRLQCLQPAGHTPSHSVLEGVICEIVQLQHP</sequence>
<evidence type="ECO:0000256" key="9">
    <source>
        <dbReference type="RuleBase" id="RU367150"/>
    </source>
</evidence>
<dbReference type="PANTHER" id="PTHR14281:SF0">
    <property type="entry name" value="KINETOCHORE PROTEIN SPC25"/>
    <property type="match status" value="1"/>
</dbReference>
<keyword evidence="6 10" id="KW-0175">Coiled coil</keyword>
<dbReference type="GO" id="GO:0031262">
    <property type="term" value="C:Ndc80 complex"/>
    <property type="evidence" value="ECO:0007669"/>
    <property type="project" value="InterPro"/>
</dbReference>
<dbReference type="InterPro" id="IPR045143">
    <property type="entry name" value="Spc25"/>
</dbReference>
<evidence type="ECO:0000256" key="4">
    <source>
        <dbReference type="ARBA" id="ARBA00022618"/>
    </source>
</evidence>
<evidence type="ECO:0000256" key="7">
    <source>
        <dbReference type="ARBA" id="ARBA00023306"/>
    </source>
</evidence>
<evidence type="ECO:0000256" key="1">
    <source>
        <dbReference type="ARBA" id="ARBA00004584"/>
    </source>
</evidence>
<dbReference type="CDD" id="cd23784">
    <property type="entry name" value="RWD_Spc25"/>
    <property type="match status" value="1"/>
</dbReference>
<keyword evidence="5 9" id="KW-0498">Mitosis</keyword>
<keyword evidence="7 9" id="KW-0131">Cell cycle</keyword>
<keyword evidence="8 9" id="KW-0137">Centromere</keyword>
<dbReference type="Gene3D" id="3.30.457.50">
    <property type="entry name" value="Chromosome segregation protein Spc25"/>
    <property type="match status" value="1"/>
</dbReference>
<dbReference type="EMBL" id="JALJOS010000004">
    <property type="protein sequence ID" value="KAK9840100.1"/>
    <property type="molecule type" value="Genomic_DNA"/>
</dbReference>
<evidence type="ECO:0000256" key="8">
    <source>
        <dbReference type="ARBA" id="ARBA00023328"/>
    </source>
</evidence>
<keyword evidence="9" id="KW-0539">Nucleus</keyword>
<feature type="coiled-coil region" evidence="10">
    <location>
        <begin position="28"/>
        <end position="55"/>
    </location>
</feature>
<reference evidence="12 13" key="1">
    <citation type="journal article" date="2024" name="Nat. Commun.">
        <title>Phylogenomics reveals the evolutionary origins of lichenization in chlorophyte algae.</title>
        <authorList>
            <person name="Puginier C."/>
            <person name="Libourel C."/>
            <person name="Otte J."/>
            <person name="Skaloud P."/>
            <person name="Haon M."/>
            <person name="Grisel S."/>
            <person name="Petersen M."/>
            <person name="Berrin J.G."/>
            <person name="Delaux P.M."/>
            <person name="Dal Grande F."/>
            <person name="Keller J."/>
        </authorList>
    </citation>
    <scope>NUCLEOTIDE SEQUENCE [LARGE SCALE GENOMIC DNA]</scope>
    <source>
        <strain evidence="12 13">SAG 2145</strain>
    </source>
</reference>
<dbReference type="Proteomes" id="UP001438707">
    <property type="component" value="Unassembled WGS sequence"/>
</dbReference>
<comment type="function">
    <text evidence="9">Acts as a component of the essential kinetochore-associated NDC80 complex, which is required for chromosome segregation and spindle checkpoint activity.</text>
</comment>
<evidence type="ECO:0000256" key="5">
    <source>
        <dbReference type="ARBA" id="ARBA00022776"/>
    </source>
</evidence>
<evidence type="ECO:0000256" key="2">
    <source>
        <dbReference type="ARBA" id="ARBA00006379"/>
    </source>
</evidence>
<evidence type="ECO:0000313" key="12">
    <source>
        <dbReference type="EMBL" id="KAK9840100.1"/>
    </source>
</evidence>
<comment type="subcellular location">
    <subcellularLocation>
        <location evidence="1">Chromosome</location>
        <location evidence="1">Centromere</location>
    </subcellularLocation>
    <subcellularLocation>
        <location evidence="9">Nucleus</location>
    </subcellularLocation>
    <subcellularLocation>
        <location evidence="9">Chromosome</location>
        <location evidence="9">Centromere</location>
        <location evidence="9">Kinetochore</location>
    </subcellularLocation>
</comment>
<evidence type="ECO:0000256" key="6">
    <source>
        <dbReference type="ARBA" id="ARBA00023054"/>
    </source>
</evidence>
<comment type="caution">
    <text evidence="12">The sequence shown here is derived from an EMBL/GenBank/DDBJ whole genome shotgun (WGS) entry which is preliminary data.</text>
</comment>
<comment type="subunit">
    <text evidence="9">Component of the NDC80 complex.</text>
</comment>
<keyword evidence="13" id="KW-1185">Reference proteome</keyword>
<evidence type="ECO:0000256" key="3">
    <source>
        <dbReference type="ARBA" id="ARBA00022454"/>
    </source>
</evidence>
<gene>
    <name evidence="12" type="ORF">WJX74_003278</name>
</gene>
<keyword evidence="3 9" id="KW-0158">Chromosome</keyword>
<evidence type="ECO:0000259" key="11">
    <source>
        <dbReference type="Pfam" id="PF08234"/>
    </source>
</evidence>